<proteinExistence type="predicted"/>
<name>A0A478EBG1_TALPI</name>
<feature type="region of interest" description="Disordered" evidence="1">
    <location>
        <begin position="213"/>
        <end position="236"/>
    </location>
</feature>
<evidence type="ECO:0000313" key="2">
    <source>
        <dbReference type="EMBL" id="GAM42596.1"/>
    </source>
</evidence>
<accession>A0A478EBG1</accession>
<sequence>MPPKRDPAWHARVEKSTKSLLENPWLNRLDLDEDDLQMLQMVQNSYVVQLDEWPDHGYGLRIWLLWDYDRLWGHFNLGHTQGIFLVDPGVDPSLCDEDGSQELPFVWRGVRKNEPNMVYNNESITKGKIRINWHNTTLEGYFGFIHGNGSAGGDLNGDRKCAFYAKKHVGPHIVPYTLEDTVEQWNDWISFSVLHVKVRQFLSPVDRATDLRKRDEGSDYVTDDEENDDTSLVSQDSSDSQLIMGHVVDNHGKSIPVRF</sequence>
<organism evidence="2 3">
    <name type="scientific">Talaromyces pinophilus</name>
    <name type="common">Penicillium pinophilum</name>
    <dbReference type="NCBI Taxonomy" id="128442"/>
    <lineage>
        <taxon>Eukaryota</taxon>
        <taxon>Fungi</taxon>
        <taxon>Dikarya</taxon>
        <taxon>Ascomycota</taxon>
        <taxon>Pezizomycotina</taxon>
        <taxon>Eurotiomycetes</taxon>
        <taxon>Eurotiomycetidae</taxon>
        <taxon>Eurotiales</taxon>
        <taxon>Trichocomaceae</taxon>
        <taxon>Talaromyces</taxon>
        <taxon>Talaromyces sect. Talaromyces</taxon>
    </lineage>
</organism>
<evidence type="ECO:0000256" key="1">
    <source>
        <dbReference type="SAM" id="MobiDB-lite"/>
    </source>
</evidence>
<protein>
    <submittedName>
        <fullName evidence="2">Uncharacterized protein</fullName>
    </submittedName>
</protein>
<dbReference type="EMBL" id="DF933840">
    <property type="protein sequence ID" value="GAM42596.1"/>
    <property type="molecule type" value="Genomic_DNA"/>
</dbReference>
<dbReference type="Proteomes" id="UP000053095">
    <property type="component" value="Unassembled WGS sequence"/>
</dbReference>
<evidence type="ECO:0000313" key="3">
    <source>
        <dbReference type="Proteomes" id="UP000053095"/>
    </source>
</evidence>
<keyword evidence="3" id="KW-1185">Reference proteome</keyword>
<dbReference type="AlphaFoldDB" id="A0A478EBG1"/>
<reference evidence="3" key="1">
    <citation type="journal article" date="2015" name="Genome Announc.">
        <title>Draft genome sequence of Talaromyces cellulolyticus strain Y-94, a source of lignocellulosic biomass-degrading enzymes.</title>
        <authorList>
            <person name="Fujii T."/>
            <person name="Koike H."/>
            <person name="Sawayama S."/>
            <person name="Yano S."/>
            <person name="Inoue H."/>
        </authorList>
    </citation>
    <scope>NUCLEOTIDE SEQUENCE [LARGE SCALE GENOMIC DNA]</scope>
    <source>
        <strain evidence="3">Y-94</strain>
    </source>
</reference>
<gene>
    <name evidence="2" type="ORF">TCE0_044r16714</name>
</gene>